<reference evidence="3" key="1">
    <citation type="journal article" date="2013" name="Environ. Microbiol.">
        <title>Seasonally variable intestinal metagenomes of the red palm weevil (Rhynchophorus ferrugineus).</title>
        <authorList>
            <person name="Jia S."/>
            <person name="Zhang X."/>
            <person name="Zhang G."/>
            <person name="Yin A."/>
            <person name="Zhang S."/>
            <person name="Li F."/>
            <person name="Wang L."/>
            <person name="Zhao D."/>
            <person name="Yun Q."/>
            <person name="Tala"/>
            <person name="Wang J."/>
            <person name="Sun G."/>
            <person name="Baabdullah M."/>
            <person name="Yu X."/>
            <person name="Hu S."/>
            <person name="Al-Mssallem I.S."/>
            <person name="Yu J."/>
        </authorList>
    </citation>
    <scope>NUCLEOTIDE SEQUENCE</scope>
</reference>
<evidence type="ECO:0000256" key="1">
    <source>
        <dbReference type="ARBA" id="ARBA00022723"/>
    </source>
</evidence>
<dbReference type="GO" id="GO:0046872">
    <property type="term" value="F:metal ion binding"/>
    <property type="evidence" value="ECO:0007669"/>
    <property type="project" value="UniProtKB-KW"/>
</dbReference>
<name>A0A060C879_9PSEU</name>
<dbReference type="AlphaFoldDB" id="A0A060C879"/>
<accession>A0A060C879</accession>
<keyword evidence="2" id="KW-0325">Glycoprotein</keyword>
<feature type="non-terminal residue" evidence="3">
    <location>
        <position position="1"/>
    </location>
</feature>
<dbReference type="EMBL" id="KF124076">
    <property type="protein sequence ID" value="AIA91389.1"/>
    <property type="molecule type" value="Genomic_DNA"/>
</dbReference>
<dbReference type="InterPro" id="IPR012334">
    <property type="entry name" value="Pectin_lyas_fold"/>
</dbReference>
<keyword evidence="1" id="KW-0479">Metal-binding</keyword>
<dbReference type="PANTHER" id="PTHR42970:SF1">
    <property type="entry name" value="PECTATE LYASE C-RELATED"/>
    <property type="match status" value="1"/>
</dbReference>
<feature type="non-terminal residue" evidence="3">
    <location>
        <position position="176"/>
    </location>
</feature>
<proteinExistence type="predicted"/>
<dbReference type="InterPro" id="IPR052063">
    <property type="entry name" value="Polysaccharide_Lyase_1"/>
</dbReference>
<evidence type="ECO:0000256" key="2">
    <source>
        <dbReference type="ARBA" id="ARBA00023180"/>
    </source>
</evidence>
<sequence length="176" mass="18531">EGLAYAGHSFGSIIATESDGTHYSFNHNLYAHNASRMPAIGSETGQTGAVLSFTNNVIYNWRRTKAGYSSSGQQSRSNFLANFYISGSDNGNLTFTGGDDNGSPGDTKIFLDKTDPVTANVGDMNKDGDLLDGVPFTKGDTIPGTGNTFYSGDFTVVNTAFAVNGAVTPDQPKSDC</sequence>
<organism evidence="3">
    <name type="scientific">uncultured Actinosynnema sp</name>
    <dbReference type="NCBI Taxonomy" id="905025"/>
    <lineage>
        <taxon>Bacteria</taxon>
        <taxon>Bacillati</taxon>
        <taxon>Actinomycetota</taxon>
        <taxon>Actinomycetes</taxon>
        <taxon>Pseudonocardiales</taxon>
        <taxon>Pseudonocardiaceae</taxon>
        <taxon>Actinosynnema</taxon>
        <taxon>environmental samples</taxon>
    </lineage>
</organism>
<protein>
    <submittedName>
        <fullName evidence="3">CAZy families CBM2|PL1 protein</fullName>
    </submittedName>
</protein>
<dbReference type="PANTHER" id="PTHR42970">
    <property type="entry name" value="PECTATE LYASE C-RELATED"/>
    <property type="match status" value="1"/>
</dbReference>
<dbReference type="Gene3D" id="2.160.20.10">
    <property type="entry name" value="Single-stranded right-handed beta-helix, Pectin lyase-like"/>
    <property type="match status" value="1"/>
</dbReference>
<evidence type="ECO:0000313" key="3">
    <source>
        <dbReference type="EMBL" id="AIA91389.1"/>
    </source>
</evidence>